<accession>A0A6C0J8M8</accession>
<name>A0A6C0J8M8_9ZZZZ</name>
<dbReference type="PROSITE" id="PS50157">
    <property type="entry name" value="ZINC_FINGER_C2H2_2"/>
    <property type="match status" value="1"/>
</dbReference>
<evidence type="ECO:0000259" key="1">
    <source>
        <dbReference type="PROSITE" id="PS50157"/>
    </source>
</evidence>
<protein>
    <recommendedName>
        <fullName evidence="1">C2H2-type domain-containing protein</fullName>
    </recommendedName>
</protein>
<dbReference type="EMBL" id="MN740330">
    <property type="protein sequence ID" value="QHU00867.1"/>
    <property type="molecule type" value="Genomic_DNA"/>
</dbReference>
<proteinExistence type="predicted"/>
<sequence>MQSYCCIPITTGINKGKLCKDINKYCRHKTTACDICGEVFSHKSSMGRHKLKLHPGTKKELIKPVRKSIEQPPSTQEYKKLQSELRILRQQMNDRIDKVEQEPKNIIIIGDETMFKSLTNKFGSDEKAMEFLLSNIKPERNIDIVNKLYLEGIERNRYPIACTDGYRFRYLNRSGKIVDDKGGRKIVSKLESEIHCALVEANSKLLKDAEQHCMIYNIESLQNQIYKYRALGDHMKFREVLAKTVYNEGHPFFN</sequence>
<dbReference type="AlphaFoldDB" id="A0A6C0J8M8"/>
<reference evidence="2" key="1">
    <citation type="journal article" date="2020" name="Nature">
        <title>Giant virus diversity and host interactions through global metagenomics.</title>
        <authorList>
            <person name="Schulz F."/>
            <person name="Roux S."/>
            <person name="Paez-Espino D."/>
            <person name="Jungbluth S."/>
            <person name="Walsh D.A."/>
            <person name="Denef V.J."/>
            <person name="McMahon K.D."/>
            <person name="Konstantinidis K.T."/>
            <person name="Eloe-Fadrosh E.A."/>
            <person name="Kyrpides N.C."/>
            <person name="Woyke T."/>
        </authorList>
    </citation>
    <scope>NUCLEOTIDE SEQUENCE</scope>
    <source>
        <strain evidence="2">GVMAG-M-3300025860-20</strain>
    </source>
</reference>
<dbReference type="Gene3D" id="3.30.160.60">
    <property type="entry name" value="Classic Zinc Finger"/>
    <property type="match status" value="1"/>
</dbReference>
<organism evidence="2">
    <name type="scientific">viral metagenome</name>
    <dbReference type="NCBI Taxonomy" id="1070528"/>
    <lineage>
        <taxon>unclassified sequences</taxon>
        <taxon>metagenomes</taxon>
        <taxon>organismal metagenomes</taxon>
    </lineage>
</organism>
<dbReference type="PROSITE" id="PS00028">
    <property type="entry name" value="ZINC_FINGER_C2H2_1"/>
    <property type="match status" value="1"/>
</dbReference>
<evidence type="ECO:0000313" key="2">
    <source>
        <dbReference type="EMBL" id="QHU00867.1"/>
    </source>
</evidence>
<dbReference type="InterPro" id="IPR013087">
    <property type="entry name" value="Znf_C2H2_type"/>
</dbReference>
<feature type="domain" description="C2H2-type" evidence="1">
    <location>
        <begin position="31"/>
        <end position="59"/>
    </location>
</feature>